<dbReference type="Gene3D" id="2.30.30.910">
    <property type="match status" value="1"/>
</dbReference>
<dbReference type="Pfam" id="PF03963">
    <property type="entry name" value="FlgD"/>
    <property type="match status" value="1"/>
</dbReference>
<organism evidence="8 9">
    <name type="scientific">Stenotrophomonas maltophilia</name>
    <name type="common">Pseudomonas maltophilia</name>
    <name type="synonym">Xanthomonas maltophilia</name>
    <dbReference type="NCBI Taxonomy" id="40324"/>
    <lineage>
        <taxon>Bacteria</taxon>
        <taxon>Pseudomonadati</taxon>
        <taxon>Pseudomonadota</taxon>
        <taxon>Gammaproteobacteria</taxon>
        <taxon>Lysobacterales</taxon>
        <taxon>Lysobacteraceae</taxon>
        <taxon>Stenotrophomonas</taxon>
        <taxon>Stenotrophomonas maltophilia group</taxon>
    </lineage>
</organism>
<dbReference type="Pfam" id="PF13860">
    <property type="entry name" value="FlgD_ig"/>
    <property type="match status" value="1"/>
</dbReference>
<sequence>MSSTNGVGQNNSDIYSALGLNAPNSDTSKKKSTLDQADFMRLMTEQLRHQDPLKPMDNTQMVAQMAQLSQVQGITDLNNTVKGFQDSMSSDQILRGAALVGHEVLVPSEKLALEKEGDVTGMVAAPGAGFVTVDITDANGVKVNQISVEAKASGEVTFDWDGKDANGNRMAEGTYTIAASHTDTAGTKTKLNTYVQAPVESVTVGTDGLYLNLKGLGTAPIDYVLRIS</sequence>
<evidence type="ECO:0000313" key="9">
    <source>
        <dbReference type="Proteomes" id="UP000198157"/>
    </source>
</evidence>
<feature type="domain" description="FlgD/Vpr Ig-like" evidence="6">
    <location>
        <begin position="123"/>
        <end position="183"/>
    </location>
</feature>
<evidence type="ECO:0000256" key="5">
    <source>
        <dbReference type="RuleBase" id="RU362076"/>
    </source>
</evidence>
<keyword evidence="3 5" id="KW-1005">Bacterial flagellum biogenesis</keyword>
<keyword evidence="8" id="KW-0282">Flagellum</keyword>
<dbReference type="Pfam" id="PF13861">
    <property type="entry name" value="FLgD_tudor"/>
    <property type="match status" value="1"/>
</dbReference>
<evidence type="ECO:0000256" key="3">
    <source>
        <dbReference type="ARBA" id="ARBA00022795"/>
    </source>
</evidence>
<protein>
    <recommendedName>
        <fullName evidence="2 5">Basal-body rod modification protein FlgD</fullName>
    </recommendedName>
</protein>
<feature type="domain" description="FlgD Tudor-like" evidence="7">
    <location>
        <begin position="91"/>
        <end position="224"/>
    </location>
</feature>
<dbReference type="InterPro" id="IPR005648">
    <property type="entry name" value="FlgD"/>
</dbReference>
<evidence type="ECO:0000256" key="4">
    <source>
        <dbReference type="ARBA" id="ARBA00024746"/>
    </source>
</evidence>
<dbReference type="OrthoDB" id="9785233at2"/>
<accession>A0A246HIF7</accession>
<evidence type="ECO:0000259" key="7">
    <source>
        <dbReference type="Pfam" id="PF13861"/>
    </source>
</evidence>
<dbReference type="Gene3D" id="2.60.40.4070">
    <property type="match status" value="1"/>
</dbReference>
<evidence type="ECO:0000256" key="1">
    <source>
        <dbReference type="ARBA" id="ARBA00010577"/>
    </source>
</evidence>
<reference evidence="8 9" key="1">
    <citation type="submission" date="2017-06" db="EMBL/GenBank/DDBJ databases">
        <authorList>
            <person name="Kim H.J."/>
            <person name="Triplett B.A."/>
        </authorList>
    </citation>
    <scope>NUCLEOTIDE SEQUENCE [LARGE SCALE GENOMIC DNA]</scope>
    <source>
        <strain evidence="8 9">13146</strain>
    </source>
</reference>
<comment type="similarity">
    <text evidence="1 5">Belongs to the FlgD family.</text>
</comment>
<dbReference type="NCBIfam" id="NF009277">
    <property type="entry name" value="PRK12634.1"/>
    <property type="match status" value="1"/>
</dbReference>
<comment type="caution">
    <text evidence="8">The sequence shown here is derived from an EMBL/GenBank/DDBJ whole genome shotgun (WGS) entry which is preliminary data.</text>
</comment>
<keyword evidence="8" id="KW-0966">Cell projection</keyword>
<gene>
    <name evidence="8" type="primary">flgD</name>
    <name evidence="8" type="ORF">CEE60_17920</name>
</gene>
<dbReference type="AlphaFoldDB" id="A0A246HIF7"/>
<dbReference type="InterPro" id="IPR025963">
    <property type="entry name" value="FLgD_Tudor"/>
</dbReference>
<dbReference type="GO" id="GO:0044781">
    <property type="term" value="P:bacterial-type flagellum organization"/>
    <property type="evidence" value="ECO:0007669"/>
    <property type="project" value="UniProtKB-UniRule"/>
</dbReference>
<evidence type="ECO:0000256" key="2">
    <source>
        <dbReference type="ARBA" id="ARBA00016013"/>
    </source>
</evidence>
<keyword evidence="8" id="KW-0969">Cilium</keyword>
<comment type="function">
    <text evidence="4 5">Required for flagellar hook formation. May act as a scaffolding protein.</text>
</comment>
<evidence type="ECO:0000313" key="8">
    <source>
        <dbReference type="EMBL" id="OWQ50192.1"/>
    </source>
</evidence>
<evidence type="ECO:0000259" key="6">
    <source>
        <dbReference type="Pfam" id="PF13860"/>
    </source>
</evidence>
<proteinExistence type="inferred from homology"/>
<name>A0A246HIF7_STEMA</name>
<dbReference type="InterPro" id="IPR025965">
    <property type="entry name" value="FlgD/Vpr_Ig-like"/>
</dbReference>
<dbReference type="EMBL" id="NIVS01000054">
    <property type="protein sequence ID" value="OWQ50192.1"/>
    <property type="molecule type" value="Genomic_DNA"/>
</dbReference>
<dbReference type="Proteomes" id="UP000198157">
    <property type="component" value="Unassembled WGS sequence"/>
</dbReference>